<name>B9T121_RICCO</name>
<proteinExistence type="predicted"/>
<keyword evidence="3" id="KW-1185">Reference proteome</keyword>
<feature type="compositionally biased region" description="Basic and acidic residues" evidence="1">
    <location>
        <begin position="54"/>
        <end position="69"/>
    </location>
</feature>
<gene>
    <name evidence="2" type="ORF">RCOM_0458720</name>
</gene>
<protein>
    <submittedName>
        <fullName evidence="2">Uncharacterized protein</fullName>
    </submittedName>
</protein>
<accession>B9T121</accession>
<organism evidence="2 3">
    <name type="scientific">Ricinus communis</name>
    <name type="common">Castor bean</name>
    <dbReference type="NCBI Taxonomy" id="3988"/>
    <lineage>
        <taxon>Eukaryota</taxon>
        <taxon>Viridiplantae</taxon>
        <taxon>Streptophyta</taxon>
        <taxon>Embryophyta</taxon>
        <taxon>Tracheophyta</taxon>
        <taxon>Spermatophyta</taxon>
        <taxon>Magnoliopsida</taxon>
        <taxon>eudicotyledons</taxon>
        <taxon>Gunneridae</taxon>
        <taxon>Pentapetalae</taxon>
        <taxon>rosids</taxon>
        <taxon>fabids</taxon>
        <taxon>Malpighiales</taxon>
        <taxon>Euphorbiaceae</taxon>
        <taxon>Acalyphoideae</taxon>
        <taxon>Acalypheae</taxon>
        <taxon>Ricinus</taxon>
    </lineage>
</organism>
<dbReference type="EMBL" id="EQ974321">
    <property type="protein sequence ID" value="EEF30448.1"/>
    <property type="molecule type" value="Genomic_DNA"/>
</dbReference>
<evidence type="ECO:0000313" key="3">
    <source>
        <dbReference type="Proteomes" id="UP000008311"/>
    </source>
</evidence>
<feature type="region of interest" description="Disordered" evidence="1">
    <location>
        <begin position="43"/>
        <end position="86"/>
    </location>
</feature>
<dbReference type="InParanoid" id="B9T121"/>
<evidence type="ECO:0000313" key="2">
    <source>
        <dbReference type="EMBL" id="EEF30448.1"/>
    </source>
</evidence>
<dbReference type="Proteomes" id="UP000008311">
    <property type="component" value="Unassembled WGS sequence"/>
</dbReference>
<dbReference type="AlphaFoldDB" id="B9T121"/>
<feature type="compositionally biased region" description="Acidic residues" evidence="1">
    <location>
        <begin position="70"/>
        <end position="79"/>
    </location>
</feature>
<evidence type="ECO:0000256" key="1">
    <source>
        <dbReference type="SAM" id="MobiDB-lite"/>
    </source>
</evidence>
<sequence>MCYKKLIMSCGFASKFCYKIVDDKEDVDVDGLQVDNDVFEKEASKENLEDEISKDDKIVDMDVNDSNKEDNDDDDDGDGKEDCKKR</sequence>
<reference evidence="3" key="1">
    <citation type="journal article" date="2010" name="Nat. Biotechnol.">
        <title>Draft genome sequence of the oilseed species Ricinus communis.</title>
        <authorList>
            <person name="Chan A.P."/>
            <person name="Crabtree J."/>
            <person name="Zhao Q."/>
            <person name="Lorenzi H."/>
            <person name="Orvis J."/>
            <person name="Puiu D."/>
            <person name="Melake-Berhan A."/>
            <person name="Jones K.M."/>
            <person name="Redman J."/>
            <person name="Chen G."/>
            <person name="Cahoon E.B."/>
            <person name="Gedil M."/>
            <person name="Stanke M."/>
            <person name="Haas B.J."/>
            <person name="Wortman J.R."/>
            <person name="Fraser-Liggett C.M."/>
            <person name="Ravel J."/>
            <person name="Rabinowicz P.D."/>
        </authorList>
    </citation>
    <scope>NUCLEOTIDE SEQUENCE [LARGE SCALE GENOMIC DNA]</scope>
    <source>
        <strain evidence="3">cv. Hale</strain>
    </source>
</reference>